<sequence>MTTPTMNEQERDNLDVQIDAARAQVDQLKKRREFARRAHEGQMEPIFRHYVSLQNSLKRRLLSSSNELLSTTSRHYMVAIRTSDHIDDCDSLSAHTEGAVVSRPETLCTEVELCQALHKTEFLVKQLQLVRQNITELSSSMLKVGEELELEGKKNEQHLRQRIRETSAHFQKLADSYGVARPTTKIVLKDDEFSACTEETLEDDGSIVSQTDLVLHPSRCEGLDPSPSLTSYFEGVARYLAISI</sequence>
<accession>A0A7S1UV71</accession>
<evidence type="ECO:0000256" key="1">
    <source>
        <dbReference type="SAM" id="Coils"/>
    </source>
</evidence>
<name>A0A7S1UV71_9STRA</name>
<protein>
    <submittedName>
        <fullName evidence="2">Uncharacterized protein</fullName>
    </submittedName>
</protein>
<feature type="coiled-coil region" evidence="1">
    <location>
        <begin position="11"/>
        <end position="38"/>
    </location>
</feature>
<dbReference type="AlphaFoldDB" id="A0A7S1UV71"/>
<dbReference type="EMBL" id="HBGK01016697">
    <property type="protein sequence ID" value="CAD9279485.1"/>
    <property type="molecule type" value="Transcribed_RNA"/>
</dbReference>
<gene>
    <name evidence="2" type="ORF">GOCE00092_LOCUS8394</name>
</gene>
<evidence type="ECO:0000313" key="2">
    <source>
        <dbReference type="EMBL" id="CAD9279485.1"/>
    </source>
</evidence>
<organism evidence="2">
    <name type="scientific">Grammatophora oceanica</name>
    <dbReference type="NCBI Taxonomy" id="210454"/>
    <lineage>
        <taxon>Eukaryota</taxon>
        <taxon>Sar</taxon>
        <taxon>Stramenopiles</taxon>
        <taxon>Ochrophyta</taxon>
        <taxon>Bacillariophyta</taxon>
        <taxon>Fragilariophyceae</taxon>
        <taxon>Fragilariophycidae</taxon>
        <taxon>Rhabdonematales</taxon>
        <taxon>Grammatophoraceae</taxon>
        <taxon>Grammatophora</taxon>
    </lineage>
</organism>
<reference evidence="2" key="1">
    <citation type="submission" date="2021-01" db="EMBL/GenBank/DDBJ databases">
        <authorList>
            <person name="Corre E."/>
            <person name="Pelletier E."/>
            <person name="Niang G."/>
            <person name="Scheremetjew M."/>
            <person name="Finn R."/>
            <person name="Kale V."/>
            <person name="Holt S."/>
            <person name="Cochrane G."/>
            <person name="Meng A."/>
            <person name="Brown T."/>
            <person name="Cohen L."/>
        </authorList>
    </citation>
    <scope>NUCLEOTIDE SEQUENCE</scope>
    <source>
        <strain evidence="2">CCMP 410</strain>
    </source>
</reference>
<keyword evidence="1" id="KW-0175">Coiled coil</keyword>
<proteinExistence type="predicted"/>